<dbReference type="GO" id="GO:0033619">
    <property type="term" value="P:membrane protein proteolysis"/>
    <property type="evidence" value="ECO:0007669"/>
    <property type="project" value="TreeGrafter"/>
</dbReference>
<accession>A0A6T7SIW8</accession>
<comment type="similarity">
    <text evidence="2">Belongs to the peptidase A22B family.</text>
</comment>
<dbReference type="InterPro" id="IPR006639">
    <property type="entry name" value="Preselin/SPP"/>
</dbReference>
<dbReference type="GO" id="GO:0042500">
    <property type="term" value="F:aspartic endopeptidase activity, intramembrane cleaving"/>
    <property type="evidence" value="ECO:0007669"/>
    <property type="project" value="InterPro"/>
</dbReference>
<feature type="transmembrane region" description="Helical" evidence="8">
    <location>
        <begin position="319"/>
        <end position="336"/>
    </location>
</feature>
<keyword evidence="4" id="KW-0378">Hydrolase</keyword>
<dbReference type="Pfam" id="PF04258">
    <property type="entry name" value="Peptidase_A22B"/>
    <property type="match status" value="1"/>
</dbReference>
<evidence type="ECO:0000256" key="7">
    <source>
        <dbReference type="ARBA" id="ARBA00023136"/>
    </source>
</evidence>
<dbReference type="AlphaFoldDB" id="A0A6T7SIW8"/>
<dbReference type="GO" id="GO:0006465">
    <property type="term" value="P:signal peptide processing"/>
    <property type="evidence" value="ECO:0007669"/>
    <property type="project" value="TreeGrafter"/>
</dbReference>
<evidence type="ECO:0000256" key="5">
    <source>
        <dbReference type="ARBA" id="ARBA00022824"/>
    </source>
</evidence>
<gene>
    <name evidence="9" type="ORF">PANT1444_LOCUS13672</name>
    <name evidence="10" type="ORF">PANT1444_LOCUS13726</name>
</gene>
<dbReference type="PANTHER" id="PTHR12174:SF23">
    <property type="entry name" value="MINOR HISTOCOMPATIBILITY ANTIGEN H13"/>
    <property type="match status" value="1"/>
</dbReference>
<evidence type="ECO:0000256" key="6">
    <source>
        <dbReference type="ARBA" id="ARBA00022989"/>
    </source>
</evidence>
<feature type="transmembrane region" description="Helical" evidence="8">
    <location>
        <begin position="20"/>
        <end position="40"/>
    </location>
</feature>
<dbReference type="GO" id="GO:0098553">
    <property type="term" value="C:lumenal side of endoplasmic reticulum membrane"/>
    <property type="evidence" value="ECO:0007669"/>
    <property type="project" value="TreeGrafter"/>
</dbReference>
<dbReference type="SMART" id="SM00730">
    <property type="entry name" value="PSN"/>
    <property type="match status" value="1"/>
</dbReference>
<keyword evidence="6 8" id="KW-1133">Transmembrane helix</keyword>
<evidence type="ECO:0000313" key="10">
    <source>
        <dbReference type="EMBL" id="CAD8495995.1"/>
    </source>
</evidence>
<name>A0A6T7SIW8_9EUKA</name>
<keyword evidence="5" id="KW-0256">Endoplasmic reticulum</keyword>
<dbReference type="GO" id="GO:0098554">
    <property type="term" value="C:cytoplasmic side of endoplasmic reticulum membrane"/>
    <property type="evidence" value="ECO:0007669"/>
    <property type="project" value="TreeGrafter"/>
</dbReference>
<feature type="transmembrane region" description="Helical" evidence="8">
    <location>
        <begin position="292"/>
        <end position="313"/>
    </location>
</feature>
<protein>
    <recommendedName>
        <fullName evidence="11">Signal peptide peptidase</fullName>
    </recommendedName>
</protein>
<evidence type="ECO:0000256" key="8">
    <source>
        <dbReference type="SAM" id="Phobius"/>
    </source>
</evidence>
<feature type="transmembrane region" description="Helical" evidence="8">
    <location>
        <begin position="257"/>
        <end position="280"/>
    </location>
</feature>
<feature type="transmembrane region" description="Helical" evidence="8">
    <location>
        <begin position="162"/>
        <end position="182"/>
    </location>
</feature>
<sequence>MSASMSTAMVDRTKSSLTGAYVAIVAMLIVPQFFLVHPYLHLLIMAPLLVWTGCQRSLLMAQVSPEESQVETVSKTDAMKFPLIGSAVLFSLYVVVKLVKKEYLDILIACYFSVLGAFGMFGCIQAPVTELLGMTGLKQYEFKFNYQFWRKQEAKEPIEFKFNLLDVAVFAGCVGLSTAYALTKAWYLNNALGCAFSVQGIEMLSLGSFVIGAILLMGLFVYDVFWVFGTEVMVAVAKGLNAPVKIMFPKALGVTPIPFSMLGLGDIVIPGIFVALMLRFDHKQGFTGTPYFYANFVAYVLGLVTTVGVMHVFDAAQPALLYLVPGCLGAALLTAVSRGELQLLLNYSEEKTEEQAAAEEKKAK</sequence>
<evidence type="ECO:0000256" key="4">
    <source>
        <dbReference type="ARBA" id="ARBA00022801"/>
    </source>
</evidence>
<evidence type="ECO:0008006" key="11">
    <source>
        <dbReference type="Google" id="ProtNLM"/>
    </source>
</evidence>
<keyword evidence="7 8" id="KW-0472">Membrane</keyword>
<keyword evidence="3 8" id="KW-0812">Transmembrane</keyword>
<organism evidence="9">
    <name type="scientific">Phaeocystis antarctica</name>
    <dbReference type="NCBI Taxonomy" id="33657"/>
    <lineage>
        <taxon>Eukaryota</taxon>
        <taxon>Haptista</taxon>
        <taxon>Haptophyta</taxon>
        <taxon>Prymnesiophyceae</taxon>
        <taxon>Phaeocystales</taxon>
        <taxon>Phaeocystaceae</taxon>
        <taxon>Phaeocystis</taxon>
    </lineage>
</organism>
<reference evidence="9" key="1">
    <citation type="submission" date="2021-01" db="EMBL/GenBank/DDBJ databases">
        <authorList>
            <person name="Corre E."/>
            <person name="Pelletier E."/>
            <person name="Niang G."/>
            <person name="Scheremetjew M."/>
            <person name="Finn R."/>
            <person name="Kale V."/>
            <person name="Holt S."/>
            <person name="Cochrane G."/>
            <person name="Meng A."/>
            <person name="Brown T."/>
            <person name="Cohen L."/>
        </authorList>
    </citation>
    <scope>NUCLEOTIDE SEQUENCE</scope>
    <source>
        <strain evidence="9">CCMP1374</strain>
    </source>
</reference>
<evidence type="ECO:0000256" key="1">
    <source>
        <dbReference type="ARBA" id="ARBA00004477"/>
    </source>
</evidence>
<evidence type="ECO:0000256" key="2">
    <source>
        <dbReference type="ARBA" id="ARBA00006859"/>
    </source>
</evidence>
<evidence type="ECO:0000313" key="9">
    <source>
        <dbReference type="EMBL" id="CAD8495859.1"/>
    </source>
</evidence>
<feature type="transmembrane region" description="Helical" evidence="8">
    <location>
        <begin position="106"/>
        <end position="128"/>
    </location>
</feature>
<feature type="transmembrane region" description="Helical" evidence="8">
    <location>
        <begin position="203"/>
        <end position="228"/>
    </location>
</feature>
<evidence type="ECO:0000256" key="3">
    <source>
        <dbReference type="ARBA" id="ARBA00022692"/>
    </source>
</evidence>
<dbReference type="PANTHER" id="PTHR12174">
    <property type="entry name" value="SIGNAL PEPTIDE PEPTIDASE"/>
    <property type="match status" value="1"/>
</dbReference>
<proteinExistence type="inferred from homology"/>
<comment type="subcellular location">
    <subcellularLocation>
        <location evidence="1">Endoplasmic reticulum membrane</location>
        <topology evidence="1">Multi-pass membrane protein</topology>
    </subcellularLocation>
</comment>
<dbReference type="EMBL" id="HBEP01024225">
    <property type="protein sequence ID" value="CAD8495995.1"/>
    <property type="molecule type" value="Transcribed_RNA"/>
</dbReference>
<dbReference type="InterPro" id="IPR007369">
    <property type="entry name" value="Peptidase_A22B_SPP"/>
</dbReference>
<feature type="transmembrane region" description="Helical" evidence="8">
    <location>
        <begin position="81"/>
        <end position="99"/>
    </location>
</feature>
<dbReference type="EMBL" id="HBEP01024114">
    <property type="protein sequence ID" value="CAD8495859.1"/>
    <property type="molecule type" value="Transcribed_RNA"/>
</dbReference>